<dbReference type="AlphaFoldDB" id="A0A173S797"/>
<feature type="transmembrane region" description="Helical" evidence="6">
    <location>
        <begin position="12"/>
        <end position="32"/>
    </location>
</feature>
<keyword evidence="5 6" id="KW-0472">Membrane</keyword>
<feature type="transmembrane region" description="Helical" evidence="6">
    <location>
        <begin position="505"/>
        <end position="527"/>
    </location>
</feature>
<feature type="transmembrane region" description="Helical" evidence="6">
    <location>
        <begin position="195"/>
        <end position="220"/>
    </location>
</feature>
<feature type="transmembrane region" description="Helical" evidence="6">
    <location>
        <begin position="372"/>
        <end position="397"/>
    </location>
</feature>
<dbReference type="GO" id="GO:0005886">
    <property type="term" value="C:plasma membrane"/>
    <property type="evidence" value="ECO:0007669"/>
    <property type="project" value="UniProtKB-SubCell"/>
</dbReference>
<feature type="transmembrane region" description="Helical" evidence="6">
    <location>
        <begin position="409"/>
        <end position="426"/>
    </location>
</feature>
<evidence type="ECO:0000256" key="6">
    <source>
        <dbReference type="SAM" id="Phobius"/>
    </source>
</evidence>
<feature type="transmembrane region" description="Helical" evidence="6">
    <location>
        <begin position="296"/>
        <end position="318"/>
    </location>
</feature>
<name>A0A173S797_9FIRM</name>
<evidence type="ECO:0000313" key="7">
    <source>
        <dbReference type="EMBL" id="CUM85188.1"/>
    </source>
</evidence>
<sequence>MSSKDTKETNVLAQASILMVAGIVTRIIGVLYRSPVTSIIGDEGNGYYSIAVNIYTMILLISSYSIPMAVSKVVSAKMAIHQYKIAHKVFKCALIYVLVIGGIASLITFFGASVLIPSNQPKVIPVLRILAPTIFFSGFLGVFRGYFQAHRTMIPTSLSQIVEQVANAVISIGAAVFFIHAFAGGDADKIPVFGAMGSAAGIGAGVITGLLFMLFIYSCNKKYFKKEIQKDDTGVDSSYKDIFRIIFMMVTPVILSTFVYNISTVVDQTLFMDIMGFKRMASETAASLYGVFSGKYWVLINVPIALANSMSTAMIPAISGSYELKDYKKCRGHVRQAIHFTMVISIPAAIGMGALAYPIMEVLFPQKATIDLAVSILRTGCISIIFYALSTVSNGVLQGIGKVNIPLRNAAVSLVLHVVLLTPLLYFTNLNLYALVFATMFYAFLMCLLNNLSVRKYLGYHQEMKRTFMIPLLSSVIMGILCYVFYQGIYLILSGIFGSFIHLRILVFICLMISVGFAVIVYFVLVLKLKGITEAELRNFPKGNMLVRMAKKSKLL</sequence>
<dbReference type="CDD" id="cd13124">
    <property type="entry name" value="MATE_SpoVB_like"/>
    <property type="match status" value="1"/>
</dbReference>
<reference evidence="7 8" key="1">
    <citation type="submission" date="2015-09" db="EMBL/GenBank/DDBJ databases">
        <authorList>
            <consortium name="Pathogen Informatics"/>
        </authorList>
    </citation>
    <scope>NUCLEOTIDE SEQUENCE [LARGE SCALE GENOMIC DNA]</scope>
    <source>
        <strain evidence="7 8">2789STDY5834966</strain>
    </source>
</reference>
<feature type="transmembrane region" description="Helical" evidence="6">
    <location>
        <begin position="164"/>
        <end position="183"/>
    </location>
</feature>
<feature type="transmembrane region" description="Helical" evidence="6">
    <location>
        <begin position="472"/>
        <end position="493"/>
    </location>
</feature>
<dbReference type="OrthoDB" id="9775950at2"/>
<protein>
    <submittedName>
        <fullName evidence="7">Probable cell division protein ytgP</fullName>
    </submittedName>
</protein>
<dbReference type="InterPro" id="IPR050833">
    <property type="entry name" value="Poly_Biosynth_Transport"/>
</dbReference>
<feature type="transmembrane region" description="Helical" evidence="6">
    <location>
        <begin position="94"/>
        <end position="117"/>
    </location>
</feature>
<feature type="transmembrane region" description="Helical" evidence="6">
    <location>
        <begin position="123"/>
        <end position="143"/>
    </location>
</feature>
<dbReference type="GO" id="GO:0051301">
    <property type="term" value="P:cell division"/>
    <property type="evidence" value="ECO:0007669"/>
    <property type="project" value="UniProtKB-KW"/>
</dbReference>
<keyword evidence="2" id="KW-1003">Cell membrane</keyword>
<keyword evidence="4 6" id="KW-1133">Transmembrane helix</keyword>
<evidence type="ECO:0000256" key="2">
    <source>
        <dbReference type="ARBA" id="ARBA00022475"/>
    </source>
</evidence>
<keyword evidence="3 6" id="KW-0812">Transmembrane</keyword>
<dbReference type="EMBL" id="CYYC01000005">
    <property type="protein sequence ID" value="CUM85188.1"/>
    <property type="molecule type" value="Genomic_DNA"/>
</dbReference>
<dbReference type="PANTHER" id="PTHR30250:SF21">
    <property type="entry name" value="LIPID II FLIPPASE MURJ"/>
    <property type="match status" value="1"/>
</dbReference>
<dbReference type="PIRSF" id="PIRSF038958">
    <property type="entry name" value="PG_synth_SpoVB"/>
    <property type="match status" value="1"/>
</dbReference>
<comment type="subcellular location">
    <subcellularLocation>
        <location evidence="1">Cell membrane</location>
        <topology evidence="1">Multi-pass membrane protein</topology>
    </subcellularLocation>
</comment>
<feature type="transmembrane region" description="Helical" evidence="6">
    <location>
        <begin position="432"/>
        <end position="452"/>
    </location>
</feature>
<proteinExistence type="predicted"/>
<keyword evidence="7" id="KW-0131">Cell cycle</keyword>
<organism evidence="7 8">
    <name type="scientific">Anaerobutyricum hallii</name>
    <dbReference type="NCBI Taxonomy" id="39488"/>
    <lineage>
        <taxon>Bacteria</taxon>
        <taxon>Bacillati</taxon>
        <taxon>Bacillota</taxon>
        <taxon>Clostridia</taxon>
        <taxon>Lachnospirales</taxon>
        <taxon>Lachnospiraceae</taxon>
        <taxon>Anaerobutyricum</taxon>
    </lineage>
</organism>
<dbReference type="InterPro" id="IPR002797">
    <property type="entry name" value="Polysacc_synth"/>
</dbReference>
<dbReference type="RefSeq" id="WP_022170117.1">
    <property type="nucleotide sequence ID" value="NZ_CAUDVV010000015.1"/>
</dbReference>
<dbReference type="Proteomes" id="UP000095390">
    <property type="component" value="Unassembled WGS sequence"/>
</dbReference>
<gene>
    <name evidence="7" type="primary">ytgP_1</name>
    <name evidence="7" type="ORF">ERS852578_00660</name>
</gene>
<feature type="transmembrane region" description="Helical" evidence="6">
    <location>
        <begin position="52"/>
        <end position="74"/>
    </location>
</feature>
<keyword evidence="7" id="KW-0132">Cell division</keyword>
<dbReference type="PANTHER" id="PTHR30250">
    <property type="entry name" value="PST FAMILY PREDICTED COLANIC ACID TRANSPORTER"/>
    <property type="match status" value="1"/>
</dbReference>
<evidence type="ECO:0000313" key="8">
    <source>
        <dbReference type="Proteomes" id="UP000095390"/>
    </source>
</evidence>
<evidence type="ECO:0000256" key="1">
    <source>
        <dbReference type="ARBA" id="ARBA00004651"/>
    </source>
</evidence>
<evidence type="ECO:0000256" key="3">
    <source>
        <dbReference type="ARBA" id="ARBA00022692"/>
    </source>
</evidence>
<accession>A0A173S797</accession>
<feature type="transmembrane region" description="Helical" evidence="6">
    <location>
        <begin position="241"/>
        <end position="262"/>
    </location>
</feature>
<feature type="transmembrane region" description="Helical" evidence="6">
    <location>
        <begin position="338"/>
        <end position="360"/>
    </location>
</feature>
<dbReference type="Pfam" id="PF01943">
    <property type="entry name" value="Polysacc_synt"/>
    <property type="match status" value="1"/>
</dbReference>
<evidence type="ECO:0000256" key="5">
    <source>
        <dbReference type="ARBA" id="ARBA00023136"/>
    </source>
</evidence>
<dbReference type="InterPro" id="IPR024923">
    <property type="entry name" value="PG_synth_SpoVB"/>
</dbReference>
<evidence type="ECO:0000256" key="4">
    <source>
        <dbReference type="ARBA" id="ARBA00022989"/>
    </source>
</evidence>